<dbReference type="Proteomes" id="UP000499080">
    <property type="component" value="Unassembled WGS sequence"/>
</dbReference>
<name>A0A4Y2F434_ARAVE</name>
<protein>
    <submittedName>
        <fullName evidence="1">Uncharacterized protein</fullName>
    </submittedName>
</protein>
<proteinExistence type="predicted"/>
<keyword evidence="2" id="KW-1185">Reference proteome</keyword>
<gene>
    <name evidence="1" type="ORF">AVEN_218196_1</name>
</gene>
<comment type="caution">
    <text evidence="1">The sequence shown here is derived from an EMBL/GenBank/DDBJ whole genome shotgun (WGS) entry which is preliminary data.</text>
</comment>
<sequence>MFDGMPFPKTNFEPLLPISKELLNINALKASLLQGESNDMKGPLPPVGISRIPLAAILCGCNLRKDYAIPFDASPRHQPEGMEIPSCQ</sequence>
<organism evidence="1 2">
    <name type="scientific">Araneus ventricosus</name>
    <name type="common">Orbweaver spider</name>
    <name type="synonym">Epeira ventricosa</name>
    <dbReference type="NCBI Taxonomy" id="182803"/>
    <lineage>
        <taxon>Eukaryota</taxon>
        <taxon>Metazoa</taxon>
        <taxon>Ecdysozoa</taxon>
        <taxon>Arthropoda</taxon>
        <taxon>Chelicerata</taxon>
        <taxon>Arachnida</taxon>
        <taxon>Araneae</taxon>
        <taxon>Araneomorphae</taxon>
        <taxon>Entelegynae</taxon>
        <taxon>Araneoidea</taxon>
        <taxon>Araneidae</taxon>
        <taxon>Araneus</taxon>
    </lineage>
</organism>
<evidence type="ECO:0000313" key="1">
    <source>
        <dbReference type="EMBL" id="GBM36173.1"/>
    </source>
</evidence>
<dbReference type="EMBL" id="BGPR01000805">
    <property type="protein sequence ID" value="GBM36173.1"/>
    <property type="molecule type" value="Genomic_DNA"/>
</dbReference>
<reference evidence="1 2" key="1">
    <citation type="journal article" date="2019" name="Sci. Rep.">
        <title>Orb-weaving spider Araneus ventricosus genome elucidates the spidroin gene catalogue.</title>
        <authorList>
            <person name="Kono N."/>
            <person name="Nakamura H."/>
            <person name="Ohtoshi R."/>
            <person name="Moran D.A.P."/>
            <person name="Shinohara A."/>
            <person name="Yoshida Y."/>
            <person name="Fujiwara M."/>
            <person name="Mori M."/>
            <person name="Tomita M."/>
            <person name="Arakawa K."/>
        </authorList>
    </citation>
    <scope>NUCLEOTIDE SEQUENCE [LARGE SCALE GENOMIC DNA]</scope>
</reference>
<accession>A0A4Y2F434</accession>
<evidence type="ECO:0000313" key="2">
    <source>
        <dbReference type="Proteomes" id="UP000499080"/>
    </source>
</evidence>
<dbReference type="AlphaFoldDB" id="A0A4Y2F434"/>